<evidence type="ECO:0000313" key="2">
    <source>
        <dbReference type="Proteomes" id="UP000001064"/>
    </source>
</evidence>
<dbReference type="KEGG" id="dpp:DICPUDRAFT_151187"/>
<dbReference type="InterPro" id="IPR052927">
    <property type="entry name" value="DCC_oxidoreductase"/>
</dbReference>
<sequence length="183" mass="21115">MTEISLDINNIKQSSIEQPDGASVIPKRNTYKPDLQNPKKIILFDGICNICDGFVQFVFPRDSEKVFSYQALQTEKGKEIIEYYGLPNDLSTVILVDEATGNFLTKSTAILTVCYYLKAPYPYLYSFSYIPKFIRDFCYGTFANYRYLIMGKKDSCMFSPALRDRFVDFKSPMILNEEESKEI</sequence>
<dbReference type="STRING" id="5786.F0ZI78"/>
<dbReference type="AlphaFoldDB" id="F0ZI78"/>
<dbReference type="OrthoDB" id="410458at2759"/>
<accession>F0ZI78</accession>
<evidence type="ECO:0000313" key="1">
    <source>
        <dbReference type="EMBL" id="EGC36357.1"/>
    </source>
</evidence>
<dbReference type="GeneID" id="10500755"/>
<proteinExistence type="predicted"/>
<dbReference type="VEuPathDB" id="AmoebaDB:DICPUDRAFT_151187"/>
<dbReference type="Pfam" id="PF04134">
    <property type="entry name" value="DCC1-like"/>
    <property type="match status" value="1"/>
</dbReference>
<dbReference type="InParanoid" id="F0ZI78"/>
<name>F0ZI78_DICPU</name>
<dbReference type="OMA" id="FIRDFCY"/>
<dbReference type="InterPro" id="IPR007263">
    <property type="entry name" value="DCC1-like"/>
</dbReference>
<dbReference type="EMBL" id="GL871029">
    <property type="protein sequence ID" value="EGC36357.1"/>
    <property type="molecule type" value="Genomic_DNA"/>
</dbReference>
<evidence type="ECO:0008006" key="3">
    <source>
        <dbReference type="Google" id="ProtNLM"/>
    </source>
</evidence>
<dbReference type="GO" id="GO:0015035">
    <property type="term" value="F:protein-disulfide reductase activity"/>
    <property type="evidence" value="ECO:0007669"/>
    <property type="project" value="InterPro"/>
</dbReference>
<dbReference type="eggNOG" id="ENOG502S8IF">
    <property type="taxonomic scope" value="Eukaryota"/>
</dbReference>
<gene>
    <name evidence="1" type="ORF">DICPUDRAFT_151187</name>
</gene>
<protein>
    <recommendedName>
        <fullName evidence="3">Thiol-disulfide oxidoreductase DCC</fullName>
    </recommendedName>
</protein>
<reference evidence="2" key="1">
    <citation type="journal article" date="2011" name="Genome Biol.">
        <title>Comparative genomics of the social amoebae Dictyostelium discoideum and Dictyostelium purpureum.</title>
        <authorList>
            <consortium name="US DOE Joint Genome Institute (JGI-PGF)"/>
            <person name="Sucgang R."/>
            <person name="Kuo A."/>
            <person name="Tian X."/>
            <person name="Salerno W."/>
            <person name="Parikh A."/>
            <person name="Feasley C.L."/>
            <person name="Dalin E."/>
            <person name="Tu H."/>
            <person name="Huang E."/>
            <person name="Barry K."/>
            <person name="Lindquist E."/>
            <person name="Shapiro H."/>
            <person name="Bruce D."/>
            <person name="Schmutz J."/>
            <person name="Salamov A."/>
            <person name="Fey P."/>
            <person name="Gaudet P."/>
            <person name="Anjard C."/>
            <person name="Babu M.M."/>
            <person name="Basu S."/>
            <person name="Bushmanova Y."/>
            <person name="van der Wel H."/>
            <person name="Katoh-Kurasawa M."/>
            <person name="Dinh C."/>
            <person name="Coutinho P.M."/>
            <person name="Saito T."/>
            <person name="Elias M."/>
            <person name="Schaap P."/>
            <person name="Kay R.R."/>
            <person name="Henrissat B."/>
            <person name="Eichinger L."/>
            <person name="Rivero F."/>
            <person name="Putnam N.H."/>
            <person name="West C.M."/>
            <person name="Loomis W.F."/>
            <person name="Chisholm R.L."/>
            <person name="Shaulsky G."/>
            <person name="Strassmann J.E."/>
            <person name="Queller D.C."/>
            <person name="Kuspa A."/>
            <person name="Grigoriev I.V."/>
        </authorList>
    </citation>
    <scope>NUCLEOTIDE SEQUENCE [LARGE SCALE GENOMIC DNA]</scope>
    <source>
        <strain evidence="2">QSDP1</strain>
    </source>
</reference>
<dbReference type="PANTHER" id="PTHR33639">
    <property type="entry name" value="THIOL-DISULFIDE OXIDOREDUCTASE DCC"/>
    <property type="match status" value="1"/>
</dbReference>
<dbReference type="PANTHER" id="PTHR33639:SF2">
    <property type="entry name" value="DUF393 DOMAIN-CONTAINING PROTEIN"/>
    <property type="match status" value="1"/>
</dbReference>
<dbReference type="Proteomes" id="UP000001064">
    <property type="component" value="Unassembled WGS sequence"/>
</dbReference>
<dbReference type="RefSeq" id="XP_003287111.1">
    <property type="nucleotide sequence ID" value="XM_003287063.1"/>
</dbReference>
<organism evidence="1 2">
    <name type="scientific">Dictyostelium purpureum</name>
    <name type="common">Slime mold</name>
    <dbReference type="NCBI Taxonomy" id="5786"/>
    <lineage>
        <taxon>Eukaryota</taxon>
        <taxon>Amoebozoa</taxon>
        <taxon>Evosea</taxon>
        <taxon>Eumycetozoa</taxon>
        <taxon>Dictyostelia</taxon>
        <taxon>Dictyosteliales</taxon>
        <taxon>Dictyosteliaceae</taxon>
        <taxon>Dictyostelium</taxon>
    </lineage>
</organism>
<keyword evidence="2" id="KW-1185">Reference proteome</keyword>